<comment type="caution">
    <text evidence="1">The sequence shown here is derived from an EMBL/GenBank/DDBJ whole genome shotgun (WGS) entry which is preliminary data.</text>
</comment>
<reference evidence="1" key="1">
    <citation type="submission" date="2023-06" db="EMBL/GenBank/DDBJ databases">
        <authorList>
            <consortium name="Lawrence Berkeley National Laboratory"/>
            <person name="Ahrendt S."/>
            <person name="Sahu N."/>
            <person name="Indic B."/>
            <person name="Wong-Bajracharya J."/>
            <person name="Merenyi Z."/>
            <person name="Ke H.-M."/>
            <person name="Monk M."/>
            <person name="Kocsube S."/>
            <person name="Drula E."/>
            <person name="Lipzen A."/>
            <person name="Balint B."/>
            <person name="Henrissat B."/>
            <person name="Andreopoulos B."/>
            <person name="Martin F.M."/>
            <person name="Harder C.B."/>
            <person name="Rigling D."/>
            <person name="Ford K.L."/>
            <person name="Foster G.D."/>
            <person name="Pangilinan J."/>
            <person name="Papanicolaou A."/>
            <person name="Barry K."/>
            <person name="LaButti K."/>
            <person name="Viragh M."/>
            <person name="Koriabine M."/>
            <person name="Yan M."/>
            <person name="Riley R."/>
            <person name="Champramary S."/>
            <person name="Plett K.L."/>
            <person name="Tsai I.J."/>
            <person name="Slot J."/>
            <person name="Sipos G."/>
            <person name="Plett J."/>
            <person name="Nagy L.G."/>
            <person name="Grigoriev I.V."/>
        </authorList>
    </citation>
    <scope>NUCLEOTIDE SEQUENCE</scope>
    <source>
        <strain evidence="1">CCBAS 213</strain>
    </source>
</reference>
<organism evidence="1 2">
    <name type="scientific">Armillaria tabescens</name>
    <name type="common">Ringless honey mushroom</name>
    <name type="synonym">Agaricus tabescens</name>
    <dbReference type="NCBI Taxonomy" id="1929756"/>
    <lineage>
        <taxon>Eukaryota</taxon>
        <taxon>Fungi</taxon>
        <taxon>Dikarya</taxon>
        <taxon>Basidiomycota</taxon>
        <taxon>Agaricomycotina</taxon>
        <taxon>Agaricomycetes</taxon>
        <taxon>Agaricomycetidae</taxon>
        <taxon>Agaricales</taxon>
        <taxon>Marasmiineae</taxon>
        <taxon>Physalacriaceae</taxon>
        <taxon>Desarmillaria</taxon>
    </lineage>
</organism>
<accession>A0AA39NI23</accession>
<dbReference type="GeneID" id="85350644"/>
<dbReference type="AlphaFoldDB" id="A0AA39NI23"/>
<proteinExistence type="predicted"/>
<sequence length="144" mass="16681">MAKKPSGGCRVCEEYSTELIIAVKDETAGKNRLYHILISESAALIWRLRCEWRISKQDDETKWHSKVEIHNRWVSCINQRLSLDCQIVKTQKNGKHNLNPKIVLHTWSGCLENEEKLPDNWIRQPRVLVGIPYHKHDGSPTQSA</sequence>
<keyword evidence="2" id="KW-1185">Reference proteome</keyword>
<dbReference type="Proteomes" id="UP001175211">
    <property type="component" value="Unassembled WGS sequence"/>
</dbReference>
<protein>
    <submittedName>
        <fullName evidence="1">Uncharacterized protein</fullName>
    </submittedName>
</protein>
<dbReference type="EMBL" id="JAUEPS010000004">
    <property type="protein sequence ID" value="KAK0465919.1"/>
    <property type="molecule type" value="Genomic_DNA"/>
</dbReference>
<name>A0AA39NI23_ARMTA</name>
<dbReference type="RefSeq" id="XP_060336746.1">
    <property type="nucleotide sequence ID" value="XM_060467096.1"/>
</dbReference>
<gene>
    <name evidence="1" type="ORF">EV420DRAFT_1261828</name>
</gene>
<evidence type="ECO:0000313" key="2">
    <source>
        <dbReference type="Proteomes" id="UP001175211"/>
    </source>
</evidence>
<evidence type="ECO:0000313" key="1">
    <source>
        <dbReference type="EMBL" id="KAK0465919.1"/>
    </source>
</evidence>